<evidence type="ECO:0000256" key="1">
    <source>
        <dbReference type="SAM" id="MobiDB-lite"/>
    </source>
</evidence>
<evidence type="ECO:0000313" key="2">
    <source>
        <dbReference type="EMBL" id="ONF63147.1"/>
    </source>
</evidence>
<name>A0A1W2LK80_9PSEU</name>
<protein>
    <submittedName>
        <fullName evidence="2">Uncharacterized protein</fullName>
    </submittedName>
</protein>
<reference evidence="2 3" key="1">
    <citation type="submission" date="2016-12" db="EMBL/GenBank/DDBJ databases">
        <title>Amycolatopsis keratiniphila subsp. keratiniphila genome sequencing and assembly.</title>
        <authorList>
            <person name="Mayilraj S."/>
            <person name="Kaur N."/>
        </authorList>
    </citation>
    <scope>NUCLEOTIDE SEQUENCE [LARGE SCALE GENOMIC DNA]</scope>
    <source>
        <strain evidence="2 3">DSM 44409</strain>
    </source>
</reference>
<feature type="region of interest" description="Disordered" evidence="1">
    <location>
        <begin position="44"/>
        <end position="66"/>
    </location>
</feature>
<dbReference type="Proteomes" id="UP000076660">
    <property type="component" value="Unassembled WGS sequence"/>
</dbReference>
<evidence type="ECO:0000313" key="3">
    <source>
        <dbReference type="Proteomes" id="UP000076660"/>
    </source>
</evidence>
<proteinExistence type="predicted"/>
<sequence length="94" mass="9760">MLLLVVAGSGTAVCLDGHVEADATSASHDCPREGHAHPGSLSALAVRSEESPSTPDLPSPVPRVLSPVPQEKTRLLSAGWSGHRTLVELCVSRT</sequence>
<organism evidence="2 3">
    <name type="scientific">Amycolatopsis keratiniphila subsp. keratiniphila</name>
    <dbReference type="NCBI Taxonomy" id="227715"/>
    <lineage>
        <taxon>Bacteria</taxon>
        <taxon>Bacillati</taxon>
        <taxon>Actinomycetota</taxon>
        <taxon>Actinomycetes</taxon>
        <taxon>Pseudonocardiales</taxon>
        <taxon>Pseudonocardiaceae</taxon>
        <taxon>Amycolatopsis</taxon>
        <taxon>Amycolatopsis japonica group</taxon>
    </lineage>
</organism>
<dbReference type="EMBL" id="LQMT02000038">
    <property type="protein sequence ID" value="ONF63147.1"/>
    <property type="molecule type" value="Genomic_DNA"/>
</dbReference>
<dbReference type="AlphaFoldDB" id="A0A1W2LK80"/>
<gene>
    <name evidence="2" type="ORF">AVR91_0235265</name>
</gene>
<accession>A0A1W2LK80</accession>
<comment type="caution">
    <text evidence="2">The sequence shown here is derived from an EMBL/GenBank/DDBJ whole genome shotgun (WGS) entry which is preliminary data.</text>
</comment>